<protein>
    <recommendedName>
        <fullName evidence="3">Chitin-binding type-2 domain-containing protein</fullName>
    </recommendedName>
</protein>
<feature type="region of interest" description="Disordered" evidence="1">
    <location>
        <begin position="610"/>
        <end position="630"/>
    </location>
</feature>
<dbReference type="Proteomes" id="UP001432146">
    <property type="component" value="Unassembled WGS sequence"/>
</dbReference>
<dbReference type="InterPro" id="IPR002557">
    <property type="entry name" value="Chitin-bd_dom"/>
</dbReference>
<feature type="region of interest" description="Disordered" evidence="1">
    <location>
        <begin position="898"/>
        <end position="944"/>
    </location>
</feature>
<evidence type="ECO:0000256" key="1">
    <source>
        <dbReference type="SAM" id="MobiDB-lite"/>
    </source>
</evidence>
<keyword evidence="2" id="KW-0732">Signal</keyword>
<feature type="region of interest" description="Disordered" evidence="1">
    <location>
        <begin position="978"/>
        <end position="1027"/>
    </location>
</feature>
<feature type="region of interest" description="Disordered" evidence="1">
    <location>
        <begin position="559"/>
        <end position="597"/>
    </location>
</feature>
<dbReference type="Gene3D" id="2.170.140.10">
    <property type="entry name" value="Chitin binding domain"/>
    <property type="match status" value="1"/>
</dbReference>
<feature type="compositionally biased region" description="Low complexity" evidence="1">
    <location>
        <begin position="1365"/>
        <end position="1374"/>
    </location>
</feature>
<feature type="compositionally biased region" description="Polar residues" evidence="1">
    <location>
        <begin position="259"/>
        <end position="269"/>
    </location>
</feature>
<feature type="signal peptide" evidence="2">
    <location>
        <begin position="1"/>
        <end position="30"/>
    </location>
</feature>
<feature type="compositionally biased region" description="Polar residues" evidence="1">
    <location>
        <begin position="849"/>
        <end position="859"/>
    </location>
</feature>
<feature type="compositionally biased region" description="Acidic residues" evidence="1">
    <location>
        <begin position="923"/>
        <end position="932"/>
    </location>
</feature>
<evidence type="ECO:0000256" key="2">
    <source>
        <dbReference type="SAM" id="SignalP"/>
    </source>
</evidence>
<dbReference type="SUPFAM" id="SSF57625">
    <property type="entry name" value="Invertebrate chitin-binding proteins"/>
    <property type="match status" value="1"/>
</dbReference>
<feature type="compositionally biased region" description="Basic and acidic residues" evidence="1">
    <location>
        <begin position="911"/>
        <end position="922"/>
    </location>
</feature>
<comment type="caution">
    <text evidence="4">The sequence shown here is derived from an EMBL/GenBank/DDBJ whole genome shotgun (WGS) entry which is preliminary data.</text>
</comment>
<dbReference type="GO" id="GO:0008061">
    <property type="term" value="F:chitin binding"/>
    <property type="evidence" value="ECO:0007669"/>
    <property type="project" value="InterPro"/>
</dbReference>
<evidence type="ECO:0000313" key="4">
    <source>
        <dbReference type="EMBL" id="KAK9294179.1"/>
    </source>
</evidence>
<dbReference type="GO" id="GO:0005576">
    <property type="term" value="C:extracellular region"/>
    <property type="evidence" value="ECO:0007669"/>
    <property type="project" value="InterPro"/>
</dbReference>
<feature type="region of interest" description="Disordered" evidence="1">
    <location>
        <begin position="1286"/>
        <end position="1312"/>
    </location>
</feature>
<keyword evidence="5" id="KW-1185">Reference proteome</keyword>
<dbReference type="Pfam" id="PF01607">
    <property type="entry name" value="CBM_14"/>
    <property type="match status" value="1"/>
</dbReference>
<feature type="compositionally biased region" description="Polar residues" evidence="1">
    <location>
        <begin position="1613"/>
        <end position="1623"/>
    </location>
</feature>
<feature type="region of interest" description="Disordered" evidence="1">
    <location>
        <begin position="849"/>
        <end position="878"/>
    </location>
</feature>
<name>A0AAW0Z979_9HYME</name>
<dbReference type="SMART" id="SM00494">
    <property type="entry name" value="ChtBD2"/>
    <property type="match status" value="1"/>
</dbReference>
<sequence>MRKNLSKMACLEVILFLCSVVTFMVSNCEAESENNSEKASLRKLSSELDLSSIEPSIENEETLRRIVKRLAPEKNGEYQIYQVFFGNADLLKEWLKGAGVTGQPGVDFPALTTIPATSFSCRGLKGGYYADLETNCQVFHICDNGRKISFLCPNGTIFQQSQLICDWWFKVDCSKSTELYEQSSEQLLEEERRRAESRKSRLDYQQSIESNGQQDYYDVQSLSYDGKQNGRIKPYEEPSQENQVQPNRERIKSSRYFDSGNSFNSQESNSPRDNDQSSFTNGIQSNNQPKQQQQQQQFNQFASRNVDEGDRHSTTDYYHSTPKKAQNYHVANRNSNSQRDDKGALKRLKFKGLNRGNFTAASSQRVTPAYTESTTFRGGSTSPAKESQQFAESAAFVSNRGNRFNENTGNTHQYYYQLYVNRDPTTRSPDSTATTWRRGNENDASTQRNDHSLFTDAGSTYYETTTQYPTTTDACNDETTATSTYVDTQPTTESLLFANSNYEYRGSLRTTGTNVRSSFVNKSYYNSNRESSRATVASNTGTIPPTTRSYVTTDTYRQNTITPSSSQQRYTTSHVSGTPTASFRSNNFGRSTETPTTDRLNVDAKLASKSPATVSPGYRPNSIGTVDSNQSNRLNVGAKLIGKSPTTVSPVSRPNSIGTIDSNQSYRLNVDAKNPTTVYRQNSIVTTTEKPFRSTAAYQPSTVTEKDLSPYDRSFTYKQGKVMSTLGPYVPFTKSYAHTSSSGPASKPTPYTATVPTYTTSYASTGTRTLTPKLKYAAPTSLSKIKPGAAREHALSMLHSLKSLEHSVPSLSEAFRGNEPRVSNVSVPPAASTLHSLALYFSTATENFDSNETTDSSVSAEAAVKPSLSRKSNETVQVPTSLLTRHTVDTYAQLFKLNDDDDDAGTNNVTTEERSDDSRSYGEDDGSEEDLELQQSGGSLDDLRKSNSTRLRELAQVFTHALSAYLLDPDSFKRVLTEIRPTEPSKTTVESEEDSWKTTTAYPTEEDGESTSTTKEKDEVLDFSDDGNDARQKLTTVYPTTFEPPTTTIQETVYDTLSTLPSTYYATTPRVSSSQQDSTSAYLETTEPPTEESTFTSDASFYGQSNNVESTVTNDPFDTGNQSRVGGFQNNSAVAEPIEMLLATTPVSDNYVVSPTPLSPSTFVHMTYNWNKKSTSRRPEQQLTPPFFDGRSETVRKASSRVTAESYSSTPVSTTVETSLIPHRKSLLQETSSRHRSELKPALSLLPTLRSSYMKFRDLYNRITDETSEKPATTTVTVTESTINSVDDATPCADDDSSVSVDQREDSKVLENDHWTSSPAVTHLWETSVFVDPQRINHDLESDLGPSTVTAGERGVYENTPSLGEDVSSSSEETFVSEEDVAPFSSQRLSRDKDSPTTFSLLPASFSSSTVENTVTPKPLITTRSSSITTTITSSITSSTNSLPRDSLRYASLLPYAADASKSKSNGTENEIAERLFGKLNASTADALMRVMKQVDNNETVRQLVLLLIRHCRDPVDKTLQREREELLNALLRLPVNEFSSEDSRNAVAEINRLGLPADVESTDSRARSVDRSTPSTFLATDPPVTTFRSRKSRRFRTTTENSASIVRRSEKTAATTDENNPSLGDEAASASDNRALELLRSLYTIATKWG</sequence>
<feature type="compositionally biased region" description="Basic and acidic residues" evidence="1">
    <location>
        <begin position="1302"/>
        <end position="1312"/>
    </location>
</feature>
<feature type="compositionally biased region" description="Polar residues" evidence="1">
    <location>
        <begin position="1068"/>
        <end position="1083"/>
    </location>
</feature>
<feature type="chain" id="PRO_5043766036" description="Chitin-binding type-2 domain-containing protein" evidence="2">
    <location>
        <begin position="31"/>
        <end position="1651"/>
    </location>
</feature>
<accession>A0AAW0Z979</accession>
<dbReference type="PROSITE" id="PS50940">
    <property type="entry name" value="CHIT_BIND_II"/>
    <property type="match status" value="1"/>
</dbReference>
<feature type="compositionally biased region" description="Low complexity" evidence="1">
    <location>
        <begin position="284"/>
        <end position="300"/>
    </location>
</feature>
<feature type="region of interest" description="Disordered" evidence="1">
    <location>
        <begin position="225"/>
        <end position="343"/>
    </location>
</feature>
<dbReference type="EMBL" id="JAWNGG020000339">
    <property type="protein sequence ID" value="KAK9294179.1"/>
    <property type="molecule type" value="Genomic_DNA"/>
</dbReference>
<dbReference type="PANTHER" id="PTHR22933:SF42">
    <property type="entry name" value="FI18455P1-RELATED"/>
    <property type="match status" value="1"/>
</dbReference>
<feature type="region of interest" description="Disordered" evidence="1">
    <location>
        <begin position="423"/>
        <end position="452"/>
    </location>
</feature>
<feature type="region of interest" description="Disordered" evidence="1">
    <location>
        <begin position="363"/>
        <end position="387"/>
    </location>
</feature>
<feature type="compositionally biased region" description="Polar residues" evidence="1">
    <location>
        <begin position="426"/>
        <end position="447"/>
    </location>
</feature>
<reference evidence="4 5" key="1">
    <citation type="submission" date="2024-05" db="EMBL/GenBank/DDBJ databases">
        <title>The nuclear and mitochondrial genome assemblies of Tetragonisca angustula (Apidae: Meliponini), a tiny yet remarkable pollinator in the Neotropics.</title>
        <authorList>
            <person name="Ferrari R."/>
            <person name="Ricardo P.C."/>
            <person name="Dias F.C."/>
            <person name="Araujo N.S."/>
            <person name="Soares D.O."/>
            <person name="Zhou Q.-S."/>
            <person name="Zhu C.-D."/>
            <person name="Coutinho L."/>
            <person name="Airas M.C."/>
            <person name="Batista T.M."/>
        </authorList>
    </citation>
    <scope>NUCLEOTIDE SEQUENCE [LARGE SCALE GENOMIC DNA]</scope>
    <source>
        <strain evidence="4">ASF017062</strain>
        <tissue evidence="4">Abdomen</tissue>
    </source>
</reference>
<feature type="region of interest" description="Disordered" evidence="1">
    <location>
        <begin position="1561"/>
        <end position="1630"/>
    </location>
</feature>
<proteinExistence type="predicted"/>
<feature type="region of interest" description="Disordered" evidence="1">
    <location>
        <begin position="1340"/>
        <end position="1395"/>
    </location>
</feature>
<evidence type="ECO:0000313" key="5">
    <source>
        <dbReference type="Proteomes" id="UP001432146"/>
    </source>
</evidence>
<evidence type="ECO:0000259" key="3">
    <source>
        <dbReference type="PROSITE" id="PS50940"/>
    </source>
</evidence>
<feature type="domain" description="Chitin-binding type-2" evidence="3">
    <location>
        <begin position="118"/>
        <end position="175"/>
    </location>
</feature>
<feature type="compositionally biased region" description="Basic and acidic residues" evidence="1">
    <location>
        <begin position="305"/>
        <end position="314"/>
    </location>
</feature>
<feature type="compositionally biased region" description="Low complexity" evidence="1">
    <location>
        <begin position="1084"/>
        <end position="1097"/>
    </location>
</feature>
<dbReference type="PANTHER" id="PTHR22933">
    <property type="entry name" value="FI18007P1-RELATED"/>
    <property type="match status" value="1"/>
</dbReference>
<gene>
    <name evidence="4" type="ORF">QLX08_011109</name>
</gene>
<organism evidence="4 5">
    <name type="scientific">Tetragonisca angustula</name>
    <dbReference type="NCBI Taxonomy" id="166442"/>
    <lineage>
        <taxon>Eukaryota</taxon>
        <taxon>Metazoa</taxon>
        <taxon>Ecdysozoa</taxon>
        <taxon>Arthropoda</taxon>
        <taxon>Hexapoda</taxon>
        <taxon>Insecta</taxon>
        <taxon>Pterygota</taxon>
        <taxon>Neoptera</taxon>
        <taxon>Endopterygota</taxon>
        <taxon>Hymenoptera</taxon>
        <taxon>Apocrita</taxon>
        <taxon>Aculeata</taxon>
        <taxon>Apoidea</taxon>
        <taxon>Anthophila</taxon>
        <taxon>Apidae</taxon>
        <taxon>Tetragonisca</taxon>
    </lineage>
</organism>
<feature type="region of interest" description="Disordered" evidence="1">
    <location>
        <begin position="1068"/>
        <end position="1102"/>
    </location>
</feature>
<dbReference type="InterPro" id="IPR052976">
    <property type="entry name" value="Scoloptoxin-like"/>
</dbReference>
<dbReference type="InterPro" id="IPR036508">
    <property type="entry name" value="Chitin-bd_dom_sf"/>
</dbReference>